<gene>
    <name evidence="1" type="ordered locus">VC0395_0909</name>
</gene>
<accession>A0A0H3AEV4</accession>
<organism evidence="1 2">
    <name type="scientific">Vibrio cholerae serotype O1 (strain ATCC 39541 / Classical Ogawa 395 / O395)</name>
    <dbReference type="NCBI Taxonomy" id="345073"/>
    <lineage>
        <taxon>Bacteria</taxon>
        <taxon>Pseudomonadati</taxon>
        <taxon>Pseudomonadota</taxon>
        <taxon>Gammaproteobacteria</taxon>
        <taxon>Vibrionales</taxon>
        <taxon>Vibrionaceae</taxon>
        <taxon>Vibrio</taxon>
    </lineage>
</organism>
<dbReference type="Proteomes" id="UP000000249">
    <property type="component" value="Chromosome 2"/>
</dbReference>
<protein>
    <submittedName>
        <fullName evidence="1">Uncharacterized protein</fullName>
    </submittedName>
</protein>
<dbReference type="KEGG" id="vco:VC0395_0909"/>
<sequence>MTHNFENQTLNFASQNEKSKIKFLIEPTALTSCLPDTGLRQFSEFPAPKNKCPENSAY</sequence>
<evidence type="ECO:0000313" key="1">
    <source>
        <dbReference type="EMBL" id="ABQ19332.1"/>
    </source>
</evidence>
<dbReference type="EMBL" id="CP000626">
    <property type="protein sequence ID" value="ABQ19332.1"/>
    <property type="molecule type" value="Genomic_DNA"/>
</dbReference>
<name>A0A0H3AEV4_VIBC3</name>
<proteinExistence type="predicted"/>
<evidence type="ECO:0000313" key="2">
    <source>
        <dbReference type="Proteomes" id="UP000000249"/>
    </source>
</evidence>
<reference evidence="1 2" key="1">
    <citation type="submission" date="2007-03" db="EMBL/GenBank/DDBJ databases">
        <authorList>
            <person name="Heidelberg J."/>
        </authorList>
    </citation>
    <scope>NUCLEOTIDE SEQUENCE [LARGE SCALE GENOMIC DNA]</scope>
    <source>
        <strain evidence="2">ATCC 39541 / Classical Ogawa 395 / O395</strain>
    </source>
</reference>
<dbReference type="AlphaFoldDB" id="A0A0H3AEV4"/>